<proteinExistence type="predicted"/>
<feature type="transmembrane region" description="Helical" evidence="2">
    <location>
        <begin position="60"/>
        <end position="78"/>
    </location>
</feature>
<reference evidence="3 4" key="1">
    <citation type="submission" date="2018-11" db="EMBL/GenBank/DDBJ databases">
        <title>Rhodococcus spongicola sp. nov. and Rhodococcus xishaensis sp. nov. from marine sponges.</title>
        <authorList>
            <person name="Li L."/>
            <person name="Lin H.W."/>
        </authorList>
    </citation>
    <scope>NUCLEOTIDE SEQUENCE [LARGE SCALE GENOMIC DNA]</scope>
    <source>
        <strain evidence="3 4">LHW50502</strain>
    </source>
</reference>
<evidence type="ECO:0000313" key="3">
    <source>
        <dbReference type="EMBL" id="RVW04483.1"/>
    </source>
</evidence>
<feature type="transmembrane region" description="Helical" evidence="2">
    <location>
        <begin position="29"/>
        <end position="48"/>
    </location>
</feature>
<sequence>MAEYVDNSESGASETADQSTPKTRRRPSVGLLLAGVAALLVSVWALVGPFSLEPLANVEFRWLFVALAVVIGAILVLSPGRRR</sequence>
<evidence type="ECO:0000256" key="1">
    <source>
        <dbReference type="SAM" id="MobiDB-lite"/>
    </source>
</evidence>
<name>A0A438B0J4_9NOCA</name>
<keyword evidence="2" id="KW-1133">Transmembrane helix</keyword>
<gene>
    <name evidence="3" type="ORF">EF834_05210</name>
</gene>
<keyword evidence="2" id="KW-0472">Membrane</keyword>
<comment type="caution">
    <text evidence="3">The sequence shown here is derived from an EMBL/GenBank/DDBJ whole genome shotgun (WGS) entry which is preliminary data.</text>
</comment>
<dbReference type="AlphaFoldDB" id="A0A438B0J4"/>
<keyword evidence="2" id="KW-0812">Transmembrane</keyword>
<evidence type="ECO:0000313" key="4">
    <source>
        <dbReference type="Proteomes" id="UP000284333"/>
    </source>
</evidence>
<keyword evidence="4" id="KW-1185">Reference proteome</keyword>
<evidence type="ECO:0000256" key="2">
    <source>
        <dbReference type="SAM" id="Phobius"/>
    </source>
</evidence>
<protein>
    <submittedName>
        <fullName evidence="3">Uncharacterized protein</fullName>
    </submittedName>
</protein>
<organism evidence="3 4">
    <name type="scientific">Rhodococcus spongiicola</name>
    <dbReference type="NCBI Taxonomy" id="2487352"/>
    <lineage>
        <taxon>Bacteria</taxon>
        <taxon>Bacillati</taxon>
        <taxon>Actinomycetota</taxon>
        <taxon>Actinomycetes</taxon>
        <taxon>Mycobacteriales</taxon>
        <taxon>Nocardiaceae</taxon>
        <taxon>Rhodococcus</taxon>
    </lineage>
</organism>
<accession>A0A438B0J4</accession>
<dbReference type="Proteomes" id="UP000284333">
    <property type="component" value="Unassembled WGS sequence"/>
</dbReference>
<dbReference type="RefSeq" id="WP_127946179.1">
    <property type="nucleotide sequence ID" value="NZ_RKLN01000002.1"/>
</dbReference>
<dbReference type="EMBL" id="RKLN01000002">
    <property type="protein sequence ID" value="RVW04483.1"/>
    <property type="molecule type" value="Genomic_DNA"/>
</dbReference>
<feature type="compositionally biased region" description="Polar residues" evidence="1">
    <location>
        <begin position="7"/>
        <end position="21"/>
    </location>
</feature>
<feature type="region of interest" description="Disordered" evidence="1">
    <location>
        <begin position="1"/>
        <end position="25"/>
    </location>
</feature>